<evidence type="ECO:0000256" key="3">
    <source>
        <dbReference type="ARBA" id="ARBA00010941"/>
    </source>
</evidence>
<feature type="binding site" evidence="12">
    <location>
        <position position="117"/>
    </location>
    <ligand>
        <name>Mg(2+)</name>
        <dbReference type="ChEBI" id="CHEBI:18420"/>
        <label>1</label>
    </ligand>
</feature>
<comment type="subunit">
    <text evidence="12">Homotetramer.</text>
</comment>
<dbReference type="NCBIfam" id="NF006778">
    <property type="entry name" value="PRK09293.1-1"/>
    <property type="match status" value="1"/>
</dbReference>
<dbReference type="GO" id="GO:0006002">
    <property type="term" value="P:fructose 6-phosphate metabolic process"/>
    <property type="evidence" value="ECO:0007669"/>
    <property type="project" value="TreeGrafter"/>
</dbReference>
<dbReference type="CDD" id="cd00354">
    <property type="entry name" value="FBPase"/>
    <property type="match status" value="1"/>
</dbReference>
<evidence type="ECO:0000256" key="10">
    <source>
        <dbReference type="ARBA" id="ARBA00072069"/>
    </source>
</evidence>
<dbReference type="InterPro" id="IPR044015">
    <property type="entry name" value="FBPase_C_dom"/>
</dbReference>
<evidence type="ECO:0000313" key="16">
    <source>
        <dbReference type="EMBL" id="SFT85867.1"/>
    </source>
</evidence>
<sequence length="335" mass="36772">MSKVVTLNEFILDRQDDFPFATGELSRLLNDIALASKIVNRDVNRAGLVDILGAQGNTNVQGEEQQKLDVIADEAFIKAFENGGEVCGIASEENDDFVAFESEAAMNGKYVVLFDPLDGSSNIDVNVSIGTIFSIYRRKSAIGTKATLEDMLQKGTEQVAAGYVIYGSSTMLVYTTGKGVNGFTLDPSIGEFCLSHPDIKAPETGRLYAINEGNLNRCHPGLKDYCEYVRQDDPSTGRPYSGRYIGSLVADVHRNLIKGGVYVYPSTTNSPEGKLRLIYECNPLAFIIEQAGGLATDGKNRIMEIEPKRLHQRVDYYAGSKQMVEKIHECLRAAE</sequence>
<dbReference type="EMBL" id="FPAS01000005">
    <property type="protein sequence ID" value="SFT85867.1"/>
    <property type="molecule type" value="Genomic_DNA"/>
</dbReference>
<comment type="catalytic activity">
    <reaction evidence="1 12">
        <text>beta-D-fructose 1,6-bisphosphate + H2O = beta-D-fructose 6-phosphate + phosphate</text>
        <dbReference type="Rhea" id="RHEA:11064"/>
        <dbReference type="ChEBI" id="CHEBI:15377"/>
        <dbReference type="ChEBI" id="CHEBI:32966"/>
        <dbReference type="ChEBI" id="CHEBI:43474"/>
        <dbReference type="ChEBI" id="CHEBI:57634"/>
        <dbReference type="EC" id="3.1.3.11"/>
    </reaction>
</comment>
<name>A0A1I7BFC0_9FLAO</name>
<evidence type="ECO:0000256" key="11">
    <source>
        <dbReference type="ARBA" id="ARBA00081210"/>
    </source>
</evidence>
<keyword evidence="5 12" id="KW-0963">Cytoplasm</keyword>
<feature type="binding site" evidence="12">
    <location>
        <position position="211"/>
    </location>
    <ligand>
        <name>substrate</name>
    </ligand>
</feature>
<evidence type="ECO:0000256" key="1">
    <source>
        <dbReference type="ARBA" id="ARBA00001273"/>
    </source>
</evidence>
<feature type="binding site" evidence="12">
    <location>
        <position position="280"/>
    </location>
    <ligand>
        <name>Mg(2+)</name>
        <dbReference type="ChEBI" id="CHEBI:18420"/>
        <label>2</label>
    </ligand>
</feature>
<evidence type="ECO:0000259" key="14">
    <source>
        <dbReference type="Pfam" id="PF00316"/>
    </source>
</evidence>
<dbReference type="STRING" id="477690.SAMN05216474_2777"/>
<gene>
    <name evidence="12" type="primary">fbp</name>
    <name evidence="16" type="ORF">SAMN05216474_2777</name>
</gene>
<dbReference type="PIRSF" id="PIRSF500210">
    <property type="entry name" value="FBPtase"/>
    <property type="match status" value="1"/>
</dbReference>
<comment type="similarity">
    <text evidence="3 12 13">Belongs to the FBPase class 1 family.</text>
</comment>
<dbReference type="PANTHER" id="PTHR11556:SF35">
    <property type="entry name" value="SEDOHEPTULOSE-1,7-BISPHOSPHATASE, CHLOROPLASTIC"/>
    <property type="match status" value="1"/>
</dbReference>
<dbReference type="PROSITE" id="PS00124">
    <property type="entry name" value="FBPASE"/>
    <property type="match status" value="1"/>
</dbReference>
<dbReference type="AlphaFoldDB" id="A0A1I7BFC0"/>
<evidence type="ECO:0000256" key="6">
    <source>
        <dbReference type="ARBA" id="ARBA00022723"/>
    </source>
</evidence>
<keyword evidence="6 12" id="KW-0479">Metal-binding</keyword>
<dbReference type="GO" id="GO:0006000">
    <property type="term" value="P:fructose metabolic process"/>
    <property type="evidence" value="ECO:0007669"/>
    <property type="project" value="TreeGrafter"/>
</dbReference>
<reference evidence="16 17" key="1">
    <citation type="submission" date="2016-10" db="EMBL/GenBank/DDBJ databases">
        <authorList>
            <person name="de Groot N.N."/>
        </authorList>
    </citation>
    <scope>NUCLEOTIDE SEQUENCE [LARGE SCALE GENOMIC DNA]</scope>
    <source>
        <strain evidence="16 17">CGMCC 1.7005</strain>
    </source>
</reference>
<dbReference type="GO" id="GO:0030388">
    <property type="term" value="P:fructose 1,6-bisphosphate metabolic process"/>
    <property type="evidence" value="ECO:0007669"/>
    <property type="project" value="TreeGrafter"/>
</dbReference>
<feature type="binding site" evidence="12">
    <location>
        <begin position="118"/>
        <end position="121"/>
    </location>
    <ligand>
        <name>substrate</name>
    </ligand>
</feature>
<dbReference type="InterPro" id="IPR020548">
    <property type="entry name" value="Fructose_bisphosphatase_AS"/>
</dbReference>
<dbReference type="HAMAP" id="MF_01855">
    <property type="entry name" value="FBPase_class1"/>
    <property type="match status" value="1"/>
</dbReference>
<dbReference type="GO" id="GO:0006094">
    <property type="term" value="P:gluconeogenesis"/>
    <property type="evidence" value="ECO:0007669"/>
    <property type="project" value="UniProtKB-UniRule"/>
</dbReference>
<keyword evidence="7 12" id="KW-0378">Hydrolase</keyword>
<dbReference type="SUPFAM" id="SSF56655">
    <property type="entry name" value="Carbohydrate phosphatase"/>
    <property type="match status" value="1"/>
</dbReference>
<evidence type="ECO:0000313" key="17">
    <source>
        <dbReference type="Proteomes" id="UP000236454"/>
    </source>
</evidence>
<dbReference type="Proteomes" id="UP000236454">
    <property type="component" value="Unassembled WGS sequence"/>
</dbReference>
<evidence type="ECO:0000256" key="2">
    <source>
        <dbReference type="ARBA" id="ARBA00005215"/>
    </source>
</evidence>
<comment type="caution">
    <text evidence="12">Lacks conserved residue(s) required for the propagation of feature annotation.</text>
</comment>
<feature type="binding site" evidence="12">
    <location>
        <position position="92"/>
    </location>
    <ligand>
        <name>Mg(2+)</name>
        <dbReference type="ChEBI" id="CHEBI:18420"/>
        <label>1</label>
    </ligand>
</feature>
<feature type="binding site" evidence="12">
    <location>
        <position position="244"/>
    </location>
    <ligand>
        <name>substrate</name>
    </ligand>
</feature>
<evidence type="ECO:0000256" key="12">
    <source>
        <dbReference type="HAMAP-Rule" id="MF_01855"/>
    </source>
</evidence>
<dbReference type="Pfam" id="PF18913">
    <property type="entry name" value="FBPase_C"/>
    <property type="match status" value="1"/>
</dbReference>
<comment type="cofactor">
    <cofactor evidence="12">
        <name>Mg(2+)</name>
        <dbReference type="ChEBI" id="CHEBI:18420"/>
    </cofactor>
    <text evidence="12">Binds 2 magnesium ions per subunit.</text>
</comment>
<dbReference type="Gene3D" id="3.40.190.80">
    <property type="match status" value="1"/>
</dbReference>
<dbReference type="Pfam" id="PF00316">
    <property type="entry name" value="FBPase"/>
    <property type="match status" value="1"/>
</dbReference>
<evidence type="ECO:0000256" key="7">
    <source>
        <dbReference type="ARBA" id="ARBA00022801"/>
    </source>
</evidence>
<feature type="binding site" evidence="12">
    <location>
        <position position="115"/>
    </location>
    <ligand>
        <name>Mg(2+)</name>
        <dbReference type="ChEBI" id="CHEBI:18420"/>
        <label>1</label>
    </ligand>
</feature>
<feature type="domain" description="Fructose-1-6-bisphosphatase class 1 C-terminal" evidence="15">
    <location>
        <begin position="202"/>
        <end position="331"/>
    </location>
</feature>
<dbReference type="PIRSF" id="PIRSF000904">
    <property type="entry name" value="FBPtase_SBPase"/>
    <property type="match status" value="1"/>
</dbReference>
<proteinExistence type="inferred from homology"/>
<dbReference type="FunFam" id="3.40.190.80:FF:000001">
    <property type="entry name" value="Fructose-1,6-bisphosphatase class 1"/>
    <property type="match status" value="1"/>
</dbReference>
<dbReference type="NCBIfam" id="NF006779">
    <property type="entry name" value="PRK09293.1-3"/>
    <property type="match status" value="1"/>
</dbReference>
<dbReference type="PRINTS" id="PR00115">
    <property type="entry name" value="F16BPHPHTASE"/>
</dbReference>
<dbReference type="PANTHER" id="PTHR11556">
    <property type="entry name" value="FRUCTOSE-1,6-BISPHOSPHATASE-RELATED"/>
    <property type="match status" value="1"/>
</dbReference>
<evidence type="ECO:0000256" key="9">
    <source>
        <dbReference type="ARBA" id="ARBA00023277"/>
    </source>
</evidence>
<keyword evidence="17" id="KW-1185">Reference proteome</keyword>
<dbReference type="GO" id="GO:0005829">
    <property type="term" value="C:cytosol"/>
    <property type="evidence" value="ECO:0007669"/>
    <property type="project" value="TreeGrafter"/>
</dbReference>
<keyword evidence="9 12" id="KW-0119">Carbohydrate metabolism</keyword>
<feature type="binding site" evidence="12">
    <location>
        <position position="115"/>
    </location>
    <ligand>
        <name>Mg(2+)</name>
        <dbReference type="ChEBI" id="CHEBI:18420"/>
        <label>2</label>
    </ligand>
</feature>
<dbReference type="Gene3D" id="3.30.540.10">
    <property type="entry name" value="Fructose-1,6-Bisphosphatase, subunit A, domain 1"/>
    <property type="match status" value="1"/>
</dbReference>
<dbReference type="RefSeq" id="WP_090251835.1">
    <property type="nucleotide sequence ID" value="NZ_FPAS01000005.1"/>
</dbReference>
<evidence type="ECO:0000256" key="4">
    <source>
        <dbReference type="ARBA" id="ARBA00013093"/>
    </source>
</evidence>
<feature type="binding site" evidence="12">
    <location>
        <position position="274"/>
    </location>
    <ligand>
        <name>substrate</name>
    </ligand>
</feature>
<protein>
    <recommendedName>
        <fullName evidence="10 12">Fructose-1,6-bisphosphatase class 1</fullName>
        <shortName evidence="12">FBPase class 1</shortName>
        <ecNumber evidence="4 12">3.1.3.11</ecNumber>
    </recommendedName>
    <alternativeName>
        <fullName evidence="11 12">D-fructose-1,6-bisphosphate 1-phosphohydrolase class 1</fullName>
    </alternativeName>
</protein>
<comment type="pathway">
    <text evidence="2">Carbohydrate biosynthesis; Calvin cycle.</text>
</comment>
<evidence type="ECO:0000259" key="15">
    <source>
        <dbReference type="Pfam" id="PF18913"/>
    </source>
</evidence>
<dbReference type="InterPro" id="IPR000146">
    <property type="entry name" value="FBPase_class-1"/>
</dbReference>
<dbReference type="GO" id="GO:0000287">
    <property type="term" value="F:magnesium ion binding"/>
    <property type="evidence" value="ECO:0007669"/>
    <property type="project" value="UniProtKB-UniRule"/>
</dbReference>
<feature type="domain" description="Fructose-1-6-bisphosphatase class I N-terminal" evidence="14">
    <location>
        <begin position="6"/>
        <end position="197"/>
    </location>
</feature>
<organism evidence="16 17">
    <name type="scientific">Lishizhenia tianjinensis</name>
    <dbReference type="NCBI Taxonomy" id="477690"/>
    <lineage>
        <taxon>Bacteria</taxon>
        <taxon>Pseudomonadati</taxon>
        <taxon>Bacteroidota</taxon>
        <taxon>Flavobacteriia</taxon>
        <taxon>Flavobacteriales</taxon>
        <taxon>Crocinitomicaceae</taxon>
        <taxon>Lishizhenia</taxon>
    </lineage>
</organism>
<evidence type="ECO:0000256" key="5">
    <source>
        <dbReference type="ARBA" id="ARBA00022490"/>
    </source>
</evidence>
<dbReference type="EC" id="3.1.3.11" evidence="4 12"/>
<comment type="subcellular location">
    <subcellularLocation>
        <location evidence="12">Cytoplasm</location>
    </subcellularLocation>
</comment>
<evidence type="ECO:0000256" key="13">
    <source>
        <dbReference type="RuleBase" id="RU000508"/>
    </source>
</evidence>
<feature type="binding site" evidence="12">
    <location>
        <position position="118"/>
    </location>
    <ligand>
        <name>Mg(2+)</name>
        <dbReference type="ChEBI" id="CHEBI:18420"/>
        <label>2</label>
    </ligand>
</feature>
<dbReference type="InterPro" id="IPR033391">
    <property type="entry name" value="FBPase_N"/>
</dbReference>
<dbReference type="InterPro" id="IPR028343">
    <property type="entry name" value="FBPtase"/>
</dbReference>
<dbReference type="OrthoDB" id="9806756at2"/>
<dbReference type="GO" id="GO:0005986">
    <property type="term" value="P:sucrose biosynthetic process"/>
    <property type="evidence" value="ECO:0007669"/>
    <property type="project" value="TreeGrafter"/>
</dbReference>
<keyword evidence="8 12" id="KW-0460">Magnesium</keyword>
<evidence type="ECO:0000256" key="8">
    <source>
        <dbReference type="ARBA" id="ARBA00022842"/>
    </source>
</evidence>
<accession>A0A1I7BFC0</accession>
<dbReference type="GO" id="GO:0042132">
    <property type="term" value="F:fructose 1,6-bisphosphate 1-phosphatase activity"/>
    <property type="evidence" value="ECO:0007669"/>
    <property type="project" value="UniProtKB-UniRule"/>
</dbReference>
<dbReference type="FunFam" id="3.30.540.10:FF:000002">
    <property type="entry name" value="Fructose-1,6-bisphosphatase class 1"/>
    <property type="match status" value="1"/>
</dbReference>